<evidence type="ECO:0000313" key="2">
    <source>
        <dbReference type="EMBL" id="CAK0815735.1"/>
    </source>
</evidence>
<reference evidence="2" key="1">
    <citation type="submission" date="2023-10" db="EMBL/GenBank/DDBJ databases">
        <authorList>
            <person name="Chen Y."/>
            <person name="Shah S."/>
            <person name="Dougan E. K."/>
            <person name="Thang M."/>
            <person name="Chan C."/>
        </authorList>
    </citation>
    <scope>NUCLEOTIDE SEQUENCE [LARGE SCALE GENOMIC DNA]</scope>
</reference>
<sequence>MYMRSALSSRTAAPCRTLPAAMPLKQLGSWASMSPMPRAHAFDSALAGFPVKPRVTTVGAARGPRCMPNCAAEAPATSAAATSAPSMRPPAAITGTLTAPATARSRHRAPAVASESQLPASAEEGAAVPAGLWALRDDGVGSQALQEPRLSGAGGVPEEHGARSAQARGVPGGGPADARRGKSGTSTELRDAQRPCPGLQVRGL</sequence>
<dbReference type="Proteomes" id="UP001189429">
    <property type="component" value="Unassembled WGS sequence"/>
</dbReference>
<evidence type="ECO:0000313" key="3">
    <source>
        <dbReference type="Proteomes" id="UP001189429"/>
    </source>
</evidence>
<gene>
    <name evidence="2" type="ORF">PCOR1329_LOCUS18920</name>
</gene>
<comment type="caution">
    <text evidence="2">The sequence shown here is derived from an EMBL/GenBank/DDBJ whole genome shotgun (WGS) entry which is preliminary data.</text>
</comment>
<protein>
    <submittedName>
        <fullName evidence="2">Uncharacterized protein</fullName>
    </submittedName>
</protein>
<feature type="region of interest" description="Disordered" evidence="1">
    <location>
        <begin position="145"/>
        <end position="204"/>
    </location>
</feature>
<evidence type="ECO:0000256" key="1">
    <source>
        <dbReference type="SAM" id="MobiDB-lite"/>
    </source>
</evidence>
<name>A0ABN9R9Z5_9DINO</name>
<accession>A0ABN9R9Z5</accession>
<feature type="region of interest" description="Disordered" evidence="1">
    <location>
        <begin position="100"/>
        <end position="124"/>
    </location>
</feature>
<proteinExistence type="predicted"/>
<keyword evidence="3" id="KW-1185">Reference proteome</keyword>
<dbReference type="EMBL" id="CAUYUJ010005991">
    <property type="protein sequence ID" value="CAK0815735.1"/>
    <property type="molecule type" value="Genomic_DNA"/>
</dbReference>
<organism evidence="2 3">
    <name type="scientific">Prorocentrum cordatum</name>
    <dbReference type="NCBI Taxonomy" id="2364126"/>
    <lineage>
        <taxon>Eukaryota</taxon>
        <taxon>Sar</taxon>
        <taxon>Alveolata</taxon>
        <taxon>Dinophyceae</taxon>
        <taxon>Prorocentrales</taxon>
        <taxon>Prorocentraceae</taxon>
        <taxon>Prorocentrum</taxon>
    </lineage>
</organism>